<evidence type="ECO:0000256" key="1">
    <source>
        <dbReference type="SAM" id="MobiDB-lite"/>
    </source>
</evidence>
<evidence type="ECO:0000313" key="2">
    <source>
        <dbReference type="EMBL" id="KAK9498275.1"/>
    </source>
</evidence>
<feature type="compositionally biased region" description="Acidic residues" evidence="1">
    <location>
        <begin position="423"/>
        <end position="442"/>
    </location>
</feature>
<gene>
    <name evidence="2" type="ORF">O3M35_002945</name>
</gene>
<dbReference type="InterPro" id="IPR053040">
    <property type="entry name" value="LRR-containing_protein_71"/>
</dbReference>
<dbReference type="Gene3D" id="3.80.10.10">
    <property type="entry name" value="Ribonuclease Inhibitor"/>
    <property type="match status" value="1"/>
</dbReference>
<dbReference type="Proteomes" id="UP001461498">
    <property type="component" value="Unassembled WGS sequence"/>
</dbReference>
<protein>
    <submittedName>
        <fullName evidence="2">Uncharacterized protein</fullName>
    </submittedName>
</protein>
<dbReference type="EMBL" id="JAPXFL010000012">
    <property type="protein sequence ID" value="KAK9498275.1"/>
    <property type="molecule type" value="Genomic_DNA"/>
</dbReference>
<dbReference type="SUPFAM" id="SSF52047">
    <property type="entry name" value="RNI-like"/>
    <property type="match status" value="1"/>
</dbReference>
<comment type="caution">
    <text evidence="2">The sequence shown here is derived from an EMBL/GenBank/DDBJ whole genome shotgun (WGS) entry which is preliminary data.</text>
</comment>
<organism evidence="2 3">
    <name type="scientific">Rhynocoris fuscipes</name>
    <dbReference type="NCBI Taxonomy" id="488301"/>
    <lineage>
        <taxon>Eukaryota</taxon>
        <taxon>Metazoa</taxon>
        <taxon>Ecdysozoa</taxon>
        <taxon>Arthropoda</taxon>
        <taxon>Hexapoda</taxon>
        <taxon>Insecta</taxon>
        <taxon>Pterygota</taxon>
        <taxon>Neoptera</taxon>
        <taxon>Paraneoptera</taxon>
        <taxon>Hemiptera</taxon>
        <taxon>Heteroptera</taxon>
        <taxon>Panheteroptera</taxon>
        <taxon>Cimicomorpha</taxon>
        <taxon>Reduviidae</taxon>
        <taxon>Harpactorinae</taxon>
        <taxon>Harpactorini</taxon>
        <taxon>Rhynocoris</taxon>
    </lineage>
</organism>
<feature type="compositionally biased region" description="Acidic residues" evidence="1">
    <location>
        <begin position="560"/>
        <end position="575"/>
    </location>
</feature>
<evidence type="ECO:0000313" key="3">
    <source>
        <dbReference type="Proteomes" id="UP001461498"/>
    </source>
</evidence>
<accession>A0AAW1CJL2</accession>
<feature type="region of interest" description="Disordered" evidence="1">
    <location>
        <begin position="501"/>
        <end position="576"/>
    </location>
</feature>
<dbReference type="InterPro" id="IPR001611">
    <property type="entry name" value="Leu-rich_rpt"/>
</dbReference>
<dbReference type="AlphaFoldDB" id="A0AAW1CJL2"/>
<feature type="compositionally biased region" description="Basic and acidic residues" evidence="1">
    <location>
        <begin position="550"/>
        <end position="559"/>
    </location>
</feature>
<feature type="compositionally biased region" description="Basic and acidic residues" evidence="1">
    <location>
        <begin position="521"/>
        <end position="542"/>
    </location>
</feature>
<dbReference type="PANTHER" id="PTHR46984">
    <property type="entry name" value="LEUCINE-RICH REPEAT-CONTAINING PROTEIN 71"/>
    <property type="match status" value="1"/>
</dbReference>
<name>A0AAW1CJL2_9HEMI</name>
<feature type="region of interest" description="Disordered" evidence="1">
    <location>
        <begin position="402"/>
        <end position="442"/>
    </location>
</feature>
<proteinExistence type="predicted"/>
<sequence length="834" mass="94805">MSGRESVAVGDEAKPKEEGAVTISELNYAWIQICELEHILEVPELIEVPYRSEKFNPSFKVQNKDFYIWQCAYEARNTLNYYRRPKLYVGIVGKDGEEEDAEGLIEDDDDEDEDDDDDDDDEDEDEDDEDDDEQDKIKVIEDQVDLPAISLEVKGIVDDMSVARAIGRLVGMLEPSLKLLKLIDCSLTAMCASIIANALKLEGCVEYLYLDRNPSNYQQNFYLFANYHNLKLLSLKYCDISDVGAKLLAGNLSWLGAPTHHIITLDLTGNNIGSEGAIEIAKVLRWNRSIKRLILTGNRINDSGAEALASVLIPFEINVEEDQTRKTRYFDRQKLLKIAADRVTDRVMYKTLESWGVDEDKEDALVYDRHQTKLFEFGVRRELTDIFGGRVVAVMENRLNNDDVGGGMTARDGDDKAGGGDNDGNDDGDDYIDDKDDNDGAYDEQDLDVLADFFENVERAEHMVTSDDTDSFRECIRARKMAELGSDCTLRYLEEYDEKMYNGGDTSRSEKGQESETLSDENNKGKTDENKKKSPLSDDKANSKSVPTDVKADKNKSNDVADDEGEENDDNEELSLSELINEMQLEREDDIEKIREEFKSVDPEKLKELIARAKAILEKEERDKIRDMEILGWEDDEEKKDNRYDERYSGSVTSETTNSIETWSSFGVLPVNTTINSDIEDLSDEIFETLYKDVKTIVEYLHCPNMGKGELFDNEMCMIYKEIQDACERKVPEDVHPIMTEVYESETEVCCPGNYKIEYINLSYNKIGKKGIKKFIDALERRKNMDLMKDTPLKLILKGNRLEEGSALMKQVEQLARNDQTQPSAAAADRVASA</sequence>
<feature type="compositionally biased region" description="Acidic residues" evidence="1">
    <location>
        <begin position="98"/>
        <end position="134"/>
    </location>
</feature>
<reference evidence="2 3" key="1">
    <citation type="submission" date="2022-12" db="EMBL/GenBank/DDBJ databases">
        <title>Chromosome-level genome assembly of true bugs.</title>
        <authorList>
            <person name="Ma L."/>
            <person name="Li H."/>
        </authorList>
    </citation>
    <scope>NUCLEOTIDE SEQUENCE [LARGE SCALE GENOMIC DNA]</scope>
    <source>
        <strain evidence="2">Lab_2022b</strain>
    </source>
</reference>
<dbReference type="PANTHER" id="PTHR46984:SF1">
    <property type="entry name" value="LEUCINE-RICH REPEAT-CONTAINING PROTEIN 71"/>
    <property type="match status" value="1"/>
</dbReference>
<keyword evidence="3" id="KW-1185">Reference proteome</keyword>
<dbReference type="Pfam" id="PF13516">
    <property type="entry name" value="LRR_6"/>
    <property type="match status" value="4"/>
</dbReference>
<feature type="region of interest" description="Disordered" evidence="1">
    <location>
        <begin position="98"/>
        <end position="135"/>
    </location>
</feature>
<dbReference type="InterPro" id="IPR032675">
    <property type="entry name" value="LRR_dom_sf"/>
</dbReference>
<dbReference type="SMART" id="SM00368">
    <property type="entry name" value="LRR_RI"/>
    <property type="match status" value="5"/>
</dbReference>